<evidence type="ECO:0000313" key="12">
    <source>
        <dbReference type="Proteomes" id="UP001596114"/>
    </source>
</evidence>
<dbReference type="InterPro" id="IPR036005">
    <property type="entry name" value="Creatinase/aminopeptidase-like"/>
</dbReference>
<gene>
    <name evidence="11" type="ORF">ACFPPA_02205</name>
</gene>
<dbReference type="InterPro" id="IPR000994">
    <property type="entry name" value="Pept_M24"/>
</dbReference>
<dbReference type="SUPFAM" id="SSF53092">
    <property type="entry name" value="Creatinase/prolidase N-terminal domain"/>
    <property type="match status" value="1"/>
</dbReference>
<keyword evidence="8" id="KW-0482">Metalloprotease</keyword>
<dbReference type="PANTHER" id="PTHR43226">
    <property type="entry name" value="XAA-PRO AMINOPEPTIDASE 3"/>
    <property type="match status" value="1"/>
</dbReference>
<evidence type="ECO:0000256" key="8">
    <source>
        <dbReference type="ARBA" id="ARBA00023049"/>
    </source>
</evidence>
<evidence type="ECO:0000256" key="9">
    <source>
        <dbReference type="ARBA" id="ARBA00023211"/>
    </source>
</evidence>
<evidence type="ECO:0000256" key="1">
    <source>
        <dbReference type="ARBA" id="ARBA00001424"/>
    </source>
</evidence>
<evidence type="ECO:0000256" key="3">
    <source>
        <dbReference type="ARBA" id="ARBA00008766"/>
    </source>
</evidence>
<name>A0ABW0QLS5_9GAMM</name>
<dbReference type="InterPro" id="IPR052433">
    <property type="entry name" value="X-Pro_dipept-like"/>
</dbReference>
<dbReference type="InterPro" id="IPR029149">
    <property type="entry name" value="Creatin/AminoP/Spt16_N"/>
</dbReference>
<dbReference type="SMART" id="SM01011">
    <property type="entry name" value="AMP_N"/>
    <property type="match status" value="1"/>
</dbReference>
<accession>A0ABW0QLS5</accession>
<organism evidence="11 12">
    <name type="scientific">Rhodanobacter ginsengisoli</name>
    <dbReference type="NCBI Taxonomy" id="418646"/>
    <lineage>
        <taxon>Bacteria</taxon>
        <taxon>Pseudomonadati</taxon>
        <taxon>Pseudomonadota</taxon>
        <taxon>Gammaproteobacteria</taxon>
        <taxon>Lysobacterales</taxon>
        <taxon>Rhodanobacteraceae</taxon>
        <taxon>Rhodanobacter</taxon>
    </lineage>
</organism>
<dbReference type="Pfam" id="PF00557">
    <property type="entry name" value="Peptidase_M24"/>
    <property type="match status" value="1"/>
</dbReference>
<dbReference type="Pfam" id="PF05195">
    <property type="entry name" value="AMP_N"/>
    <property type="match status" value="1"/>
</dbReference>
<dbReference type="GO" id="GO:0004177">
    <property type="term" value="F:aminopeptidase activity"/>
    <property type="evidence" value="ECO:0007669"/>
    <property type="project" value="UniProtKB-KW"/>
</dbReference>
<dbReference type="Proteomes" id="UP001596114">
    <property type="component" value="Unassembled WGS sequence"/>
</dbReference>
<feature type="domain" description="Aminopeptidase P N-terminal" evidence="10">
    <location>
        <begin position="26"/>
        <end position="160"/>
    </location>
</feature>
<keyword evidence="6" id="KW-0479">Metal-binding</keyword>
<dbReference type="InterPro" id="IPR007865">
    <property type="entry name" value="Aminopep_P_N"/>
</dbReference>
<dbReference type="EC" id="3.4.11.9" evidence="4"/>
<dbReference type="Gene3D" id="3.90.230.10">
    <property type="entry name" value="Creatinase/methionine aminopeptidase superfamily"/>
    <property type="match status" value="1"/>
</dbReference>
<reference evidence="12" key="1">
    <citation type="journal article" date="2019" name="Int. J. Syst. Evol. Microbiol.">
        <title>The Global Catalogue of Microorganisms (GCM) 10K type strain sequencing project: providing services to taxonomists for standard genome sequencing and annotation.</title>
        <authorList>
            <consortium name="The Broad Institute Genomics Platform"/>
            <consortium name="The Broad Institute Genome Sequencing Center for Infectious Disease"/>
            <person name="Wu L."/>
            <person name="Ma J."/>
        </authorList>
    </citation>
    <scope>NUCLEOTIDE SEQUENCE [LARGE SCALE GENOMIC DNA]</scope>
    <source>
        <strain evidence="12">CGMCC 1.16619</strain>
    </source>
</reference>
<comment type="caution">
    <text evidence="11">The sequence shown here is derived from an EMBL/GenBank/DDBJ whole genome shotgun (WGS) entry which is preliminary data.</text>
</comment>
<proteinExistence type="inferred from homology"/>
<keyword evidence="5" id="KW-0645">Protease</keyword>
<evidence type="ECO:0000256" key="7">
    <source>
        <dbReference type="ARBA" id="ARBA00022801"/>
    </source>
</evidence>
<dbReference type="CDD" id="cd01087">
    <property type="entry name" value="Prolidase"/>
    <property type="match status" value="1"/>
</dbReference>
<comment type="similarity">
    <text evidence="3">Belongs to the peptidase M24B family.</text>
</comment>
<comment type="catalytic activity">
    <reaction evidence="1">
        <text>Release of any N-terminal amino acid, including proline, that is linked to proline, even from a dipeptide or tripeptide.</text>
        <dbReference type="EC" id="3.4.11.9"/>
    </reaction>
</comment>
<evidence type="ECO:0000256" key="6">
    <source>
        <dbReference type="ARBA" id="ARBA00022723"/>
    </source>
</evidence>
<sequence length="460" mass="50778">MRGARRFHPRHPALIPSAPKLAALAITADEFARRRRQLMQMAGDDAVLLVAAAPERMRNADAAWPYRQDSDFHYLAGFPESDAVLALLPGRQHGEAVLFCRERDSARERWHGRTIGTEQAVADYGMDDAFPIDDIDDILPGMIEGRGRVYCHFGREPEFDAQLLGWVRRLRQLRGGGVVPKEFVALGHLLHDLRLFKSRAELKLMRASAVIAVEAHLAALRVTRPDRHEYEVEAELLSVIRSRGAVPAFAPTVAGGANACVMHYQSNRAPLRAGELLLIDAGAELDCYASDICRTFPVDGRYSREQRALYEVVLAAQLAAIDEVRPGRPFDAAHAMAVRVLTEGLCQLGLLKGDAEAAVAEGSYQRFFPAKTGHWLGLDVHDVGDYRIDGESRLLEPDMVLTVEPGLYVAPDDRSVAERWRGIGIRIEDDVAVTREGNEVLTAAMPKDADAIEALLTTRG</sequence>
<evidence type="ECO:0000256" key="4">
    <source>
        <dbReference type="ARBA" id="ARBA00012574"/>
    </source>
</evidence>
<dbReference type="PANTHER" id="PTHR43226:SF4">
    <property type="entry name" value="XAA-PRO AMINOPEPTIDASE 3"/>
    <property type="match status" value="1"/>
</dbReference>
<dbReference type="Gene3D" id="3.40.350.10">
    <property type="entry name" value="Creatinase/prolidase N-terminal domain"/>
    <property type="match status" value="1"/>
</dbReference>
<evidence type="ECO:0000256" key="5">
    <source>
        <dbReference type="ARBA" id="ARBA00022670"/>
    </source>
</evidence>
<keyword evidence="12" id="KW-1185">Reference proteome</keyword>
<keyword evidence="7" id="KW-0378">Hydrolase</keyword>
<evidence type="ECO:0000256" key="2">
    <source>
        <dbReference type="ARBA" id="ARBA00001936"/>
    </source>
</evidence>
<dbReference type="RefSeq" id="WP_377316844.1">
    <property type="nucleotide sequence ID" value="NZ_JBHSNF010000001.1"/>
</dbReference>
<keyword evidence="11" id="KW-0031">Aminopeptidase</keyword>
<comment type="cofactor">
    <cofactor evidence="2">
        <name>Mn(2+)</name>
        <dbReference type="ChEBI" id="CHEBI:29035"/>
    </cofactor>
</comment>
<evidence type="ECO:0000313" key="11">
    <source>
        <dbReference type="EMBL" id="MFC5524547.1"/>
    </source>
</evidence>
<protein>
    <recommendedName>
        <fullName evidence="4">Xaa-Pro aminopeptidase</fullName>
        <ecNumber evidence="4">3.4.11.9</ecNumber>
    </recommendedName>
</protein>
<keyword evidence="9" id="KW-0464">Manganese</keyword>
<evidence type="ECO:0000259" key="10">
    <source>
        <dbReference type="SMART" id="SM01011"/>
    </source>
</evidence>
<dbReference type="SUPFAM" id="SSF55920">
    <property type="entry name" value="Creatinase/aminopeptidase"/>
    <property type="match status" value="1"/>
</dbReference>
<dbReference type="EMBL" id="JBHSNF010000001">
    <property type="protein sequence ID" value="MFC5524547.1"/>
    <property type="molecule type" value="Genomic_DNA"/>
</dbReference>